<sequence length="129" mass="13963">HFVARLCTPQGRPNCVFHPSPSVLHSTSRDYCTLPKDITDLVTAQAMPLPPLEIYSLSLSELDSLTLRLHLGEMLRFTLHGGVAPAGEKPVHLFLSRHPKDTRGSETSASPQTPATAAIVNTNIIIICG</sequence>
<keyword evidence="2" id="KW-1185">Reference proteome</keyword>
<accession>A0ACD3RUW9</accession>
<dbReference type="EMBL" id="CM011675">
    <property type="protein sequence ID" value="TMS22504.1"/>
    <property type="molecule type" value="Genomic_DNA"/>
</dbReference>
<protein>
    <submittedName>
        <fullName evidence="1">Uncharacterized protein</fullName>
    </submittedName>
</protein>
<proteinExistence type="predicted"/>
<gene>
    <name evidence="1" type="ORF">E3U43_012769</name>
</gene>
<feature type="non-terminal residue" evidence="1">
    <location>
        <position position="129"/>
    </location>
</feature>
<name>A0ACD3RUW9_LARCR</name>
<reference evidence="1" key="1">
    <citation type="submission" date="2018-11" db="EMBL/GenBank/DDBJ databases">
        <title>The sequence and de novo assembly of Larimichthys crocea genome using PacBio and Hi-C technologies.</title>
        <authorList>
            <person name="Xu P."/>
            <person name="Chen B."/>
            <person name="Zhou Z."/>
            <person name="Ke Q."/>
            <person name="Wu Y."/>
            <person name="Bai H."/>
            <person name="Pu F."/>
        </authorList>
    </citation>
    <scope>NUCLEOTIDE SEQUENCE</scope>
    <source>
        <tissue evidence="1">Muscle</tissue>
    </source>
</reference>
<evidence type="ECO:0000313" key="2">
    <source>
        <dbReference type="Proteomes" id="UP000793456"/>
    </source>
</evidence>
<comment type="caution">
    <text evidence="1">The sequence shown here is derived from an EMBL/GenBank/DDBJ whole genome shotgun (WGS) entry which is preliminary data.</text>
</comment>
<dbReference type="Proteomes" id="UP000793456">
    <property type="component" value="Chromosome II"/>
</dbReference>
<organism evidence="1 2">
    <name type="scientific">Larimichthys crocea</name>
    <name type="common">Large yellow croaker</name>
    <name type="synonym">Pseudosciaena crocea</name>
    <dbReference type="NCBI Taxonomy" id="215358"/>
    <lineage>
        <taxon>Eukaryota</taxon>
        <taxon>Metazoa</taxon>
        <taxon>Chordata</taxon>
        <taxon>Craniata</taxon>
        <taxon>Vertebrata</taxon>
        <taxon>Euteleostomi</taxon>
        <taxon>Actinopterygii</taxon>
        <taxon>Neopterygii</taxon>
        <taxon>Teleostei</taxon>
        <taxon>Neoteleostei</taxon>
        <taxon>Acanthomorphata</taxon>
        <taxon>Eupercaria</taxon>
        <taxon>Sciaenidae</taxon>
        <taxon>Larimichthys</taxon>
    </lineage>
</organism>
<feature type="non-terminal residue" evidence="1">
    <location>
        <position position="1"/>
    </location>
</feature>
<evidence type="ECO:0000313" key="1">
    <source>
        <dbReference type="EMBL" id="TMS22504.1"/>
    </source>
</evidence>